<reference evidence="6" key="1">
    <citation type="submission" date="2022-07" db="EMBL/GenBank/DDBJ databases">
        <authorList>
            <person name="Trinca V."/>
            <person name="Uliana J.V.C."/>
            <person name="Torres T.T."/>
            <person name="Ward R.J."/>
            <person name="Monesi N."/>
        </authorList>
    </citation>
    <scope>NUCLEOTIDE SEQUENCE</scope>
    <source>
        <strain evidence="6">HSMRA1968</strain>
        <tissue evidence="6">Whole embryos</tissue>
    </source>
</reference>
<evidence type="ECO:0000313" key="7">
    <source>
        <dbReference type="Proteomes" id="UP001151699"/>
    </source>
</evidence>
<comment type="caution">
    <text evidence="6">The sequence shown here is derived from an EMBL/GenBank/DDBJ whole genome shotgun (WGS) entry which is preliminary data.</text>
</comment>
<dbReference type="GO" id="GO:0006508">
    <property type="term" value="P:proteolysis"/>
    <property type="evidence" value="ECO:0007669"/>
    <property type="project" value="InterPro"/>
</dbReference>
<dbReference type="Gene3D" id="2.140.10.30">
    <property type="entry name" value="Dipeptidylpeptidase IV, N-terminal domain"/>
    <property type="match status" value="1"/>
</dbReference>
<dbReference type="PANTHER" id="PTHR11731:SF135">
    <property type="entry name" value="INACTIVE DIPEPTIDYL PEPTIDASE 10-LIKE PROTEIN"/>
    <property type="match status" value="1"/>
</dbReference>
<comment type="similarity">
    <text evidence="1">Belongs to the peptidase S9B family. DPPIV subfamily.</text>
</comment>
<dbReference type="EMBL" id="WJQU01000001">
    <property type="protein sequence ID" value="KAJ6648221.1"/>
    <property type="molecule type" value="Genomic_DNA"/>
</dbReference>
<protein>
    <recommendedName>
        <fullName evidence="3">Venom dipeptidyl peptidase 4</fullName>
    </recommendedName>
</protein>
<dbReference type="InterPro" id="IPR002469">
    <property type="entry name" value="Peptidase_S9B_N"/>
</dbReference>
<dbReference type="InterPro" id="IPR001375">
    <property type="entry name" value="Peptidase_S9_cat"/>
</dbReference>
<dbReference type="GO" id="GO:0008236">
    <property type="term" value="F:serine-type peptidase activity"/>
    <property type="evidence" value="ECO:0007669"/>
    <property type="project" value="InterPro"/>
</dbReference>
<keyword evidence="2" id="KW-0325">Glycoprotein</keyword>
<evidence type="ECO:0000259" key="4">
    <source>
        <dbReference type="Pfam" id="PF00326"/>
    </source>
</evidence>
<gene>
    <name evidence="6" type="primary">DPP10_1</name>
    <name evidence="6" type="ORF">Bhyg_03448</name>
</gene>
<evidence type="ECO:0000259" key="5">
    <source>
        <dbReference type="Pfam" id="PF00930"/>
    </source>
</evidence>
<name>A0A9Q0NDC4_9DIPT</name>
<dbReference type="FunFam" id="3.40.50.1820:FF:000003">
    <property type="entry name" value="Dipeptidyl peptidase 4"/>
    <property type="match status" value="1"/>
</dbReference>
<dbReference type="PANTHER" id="PTHR11731">
    <property type="entry name" value="PROTEASE FAMILY S9B,C DIPEPTIDYL-PEPTIDASE IV-RELATED"/>
    <property type="match status" value="1"/>
</dbReference>
<dbReference type="InterPro" id="IPR050278">
    <property type="entry name" value="Serine_Prot_S9B/DPPIV"/>
</dbReference>
<keyword evidence="7" id="KW-1185">Reference proteome</keyword>
<dbReference type="OrthoDB" id="16520at2759"/>
<dbReference type="Pfam" id="PF00326">
    <property type="entry name" value="Peptidase_S9"/>
    <property type="match status" value="1"/>
</dbReference>
<organism evidence="6 7">
    <name type="scientific">Pseudolycoriella hygida</name>
    <dbReference type="NCBI Taxonomy" id="35572"/>
    <lineage>
        <taxon>Eukaryota</taxon>
        <taxon>Metazoa</taxon>
        <taxon>Ecdysozoa</taxon>
        <taxon>Arthropoda</taxon>
        <taxon>Hexapoda</taxon>
        <taxon>Insecta</taxon>
        <taxon>Pterygota</taxon>
        <taxon>Neoptera</taxon>
        <taxon>Endopterygota</taxon>
        <taxon>Diptera</taxon>
        <taxon>Nematocera</taxon>
        <taxon>Sciaroidea</taxon>
        <taxon>Sciaridae</taxon>
        <taxon>Pseudolycoriella</taxon>
    </lineage>
</organism>
<dbReference type="SUPFAM" id="SSF53474">
    <property type="entry name" value="alpha/beta-Hydrolases"/>
    <property type="match status" value="1"/>
</dbReference>
<dbReference type="GO" id="GO:0005886">
    <property type="term" value="C:plasma membrane"/>
    <property type="evidence" value="ECO:0007669"/>
    <property type="project" value="TreeGrafter"/>
</dbReference>
<dbReference type="Pfam" id="PF00930">
    <property type="entry name" value="DPPIV_N"/>
    <property type="match status" value="1"/>
</dbReference>
<accession>A0A9Q0NDC4</accession>
<dbReference type="Proteomes" id="UP001151699">
    <property type="component" value="Chromosome A"/>
</dbReference>
<sequence length="872" mass="99215">MVRRCFVFGCTEYKKEKTICDRYNKKYLITEDEGARVRGRRLTLSDIHGNILRWRPFNGTWISDVGLVYRDMFGGLSILDATTLTSEDFMTNSSFVSISRQLNAERFVVSPDLNFVLLLVDYSESESSYLVFEVQNRNAFVLSPIEGNREIPPLQNVLWAPNSPIKSPSQPLPGSHFSSQKTGAQAIAFVYENDLYYKPKVQNDLVCRITTTGEKGVIYNGVADWLYANTPELKSSTLAFSTDGSYLSFLSFNDSLVSKYEYTWLGDGTKYPKVKSVRCPNERSINPTVKVYVVDLSVLKFINKIQVKPPSSSNCSDCYVGNMIWLSPTDLSVTFTNREQTRAMTVLCRAPTFSCIEIHTENVIEDGFVLPADKIIFAKTDAYFRNRNSTTPQSTTSQPNSINKDEFGKNEFEVGGFMLKRLPVRDGEHGYYRQVVFISMSDMRTVPLTMGRFEVTEILGYDEANEVIYFMATPKLVPGQRHLYQINLTINFTKKSNRIFISSTAPLCMTCDNGEHTFRLQSNTSGSNNSFYESPYGGNIPNNCLYNKIYFSKDFSHYVQECLGPATPSVYLVETNSMTKIMVLHGGDLLRTRYNSLALPQIRTVSVEIKDGFHAQVRIYLPPGMKEEEEVAFPLIVHMDSSPGSQLVSEKFEIDYNWYFCSQRSMIVAQIDARGSGFQGEKLRSQIKGKLGTVEIEDQLGVLTYLRDNLKFIDPTRICAYGWGYGGYAATMTLMEDSQRVLQCALAINPIVSFEHHVSFFTERYMPRKDDNSWAIQESDLTYRAGNIDSRNYFLIHGTADLMVHEQHSLLMARSLIDGGIGFRHQIYSDQDHTLNGVFYHLFKTIEWFFDESFGPVESGEWDPTGFFSFKQ</sequence>
<dbReference type="SUPFAM" id="SSF82171">
    <property type="entry name" value="DPP6 N-terminal domain-like"/>
    <property type="match status" value="1"/>
</dbReference>
<evidence type="ECO:0000256" key="3">
    <source>
        <dbReference type="ARBA" id="ARBA00072929"/>
    </source>
</evidence>
<dbReference type="Gene3D" id="3.40.50.1820">
    <property type="entry name" value="alpha/beta hydrolase"/>
    <property type="match status" value="1"/>
</dbReference>
<evidence type="ECO:0000313" key="6">
    <source>
        <dbReference type="EMBL" id="KAJ6648221.1"/>
    </source>
</evidence>
<feature type="domain" description="Dipeptidylpeptidase IV N-terminal" evidence="5">
    <location>
        <begin position="184"/>
        <end position="568"/>
    </location>
</feature>
<evidence type="ECO:0000256" key="2">
    <source>
        <dbReference type="ARBA" id="ARBA00023180"/>
    </source>
</evidence>
<dbReference type="AlphaFoldDB" id="A0A9Q0NDC4"/>
<feature type="domain" description="Peptidase S9 prolyl oligopeptidase catalytic" evidence="4">
    <location>
        <begin position="655"/>
        <end position="854"/>
    </location>
</feature>
<proteinExistence type="inferred from homology"/>
<evidence type="ECO:0000256" key="1">
    <source>
        <dbReference type="ARBA" id="ARBA00010036"/>
    </source>
</evidence>
<dbReference type="InterPro" id="IPR029058">
    <property type="entry name" value="AB_hydrolase_fold"/>
</dbReference>